<organism evidence="1 2">
    <name type="scientific">Paenibacillus hemerocallicola</name>
    <dbReference type="NCBI Taxonomy" id="1172614"/>
    <lineage>
        <taxon>Bacteria</taxon>
        <taxon>Bacillati</taxon>
        <taxon>Bacillota</taxon>
        <taxon>Bacilli</taxon>
        <taxon>Bacillales</taxon>
        <taxon>Paenibacillaceae</taxon>
        <taxon>Paenibacillus</taxon>
    </lineage>
</organism>
<dbReference type="GO" id="GO:0019301">
    <property type="term" value="P:rhamnose catabolic process"/>
    <property type="evidence" value="ECO:0007669"/>
    <property type="project" value="TreeGrafter"/>
</dbReference>
<dbReference type="PANTHER" id="PTHR34389">
    <property type="entry name" value="L-RHAMNOSE MUTAROTASE"/>
    <property type="match status" value="1"/>
</dbReference>
<keyword evidence="2" id="KW-1185">Reference proteome</keyword>
<dbReference type="Gene3D" id="3.30.70.100">
    <property type="match status" value="1"/>
</dbReference>
<dbReference type="InterPro" id="IPR008000">
    <property type="entry name" value="Rham/fucose_mutarotase"/>
</dbReference>
<dbReference type="GO" id="GO:0016857">
    <property type="term" value="F:racemase and epimerase activity, acting on carbohydrates and derivatives"/>
    <property type="evidence" value="ECO:0007669"/>
    <property type="project" value="InterPro"/>
</dbReference>
<dbReference type="Proteomes" id="UP000307943">
    <property type="component" value="Unassembled WGS sequence"/>
</dbReference>
<dbReference type="PANTHER" id="PTHR34389:SF2">
    <property type="entry name" value="L-RHAMNOSE MUTAROTASE"/>
    <property type="match status" value="1"/>
</dbReference>
<name>A0A5C4T586_9BACL</name>
<sequence>MEKRAFTINIKAGAEAEYKRRHEAVWPRVREALRRHGVRSYSIFMQGTTLFAYMEMEGDFEESFRQLHQDPASVEWRDYMSDLIIRDENMGFHFLECVFRLDGFEPHREGASVRHEASR</sequence>
<dbReference type="EMBL" id="VDCQ01000042">
    <property type="protein sequence ID" value="TNJ63507.1"/>
    <property type="molecule type" value="Genomic_DNA"/>
</dbReference>
<protein>
    <submittedName>
        <fullName evidence="1">L-rhamnose mutarotase</fullName>
    </submittedName>
</protein>
<accession>A0A5C4T586</accession>
<evidence type="ECO:0000313" key="2">
    <source>
        <dbReference type="Proteomes" id="UP000307943"/>
    </source>
</evidence>
<dbReference type="SUPFAM" id="SSF54909">
    <property type="entry name" value="Dimeric alpha+beta barrel"/>
    <property type="match status" value="1"/>
</dbReference>
<dbReference type="RefSeq" id="WP_139605060.1">
    <property type="nucleotide sequence ID" value="NZ_VDCQ01000042.1"/>
</dbReference>
<comment type="caution">
    <text evidence="1">The sequence shown here is derived from an EMBL/GenBank/DDBJ whole genome shotgun (WGS) entry which is preliminary data.</text>
</comment>
<dbReference type="InterPro" id="IPR011008">
    <property type="entry name" value="Dimeric_a/b-barrel"/>
</dbReference>
<evidence type="ECO:0000313" key="1">
    <source>
        <dbReference type="EMBL" id="TNJ63507.1"/>
    </source>
</evidence>
<dbReference type="AlphaFoldDB" id="A0A5C4T586"/>
<proteinExistence type="predicted"/>
<dbReference type="OrthoDB" id="9799608at2"/>
<gene>
    <name evidence="1" type="ORF">FE784_25360</name>
</gene>
<dbReference type="Pfam" id="PF05336">
    <property type="entry name" value="rhaM"/>
    <property type="match status" value="1"/>
</dbReference>
<reference evidence="1 2" key="1">
    <citation type="submission" date="2019-05" db="EMBL/GenBank/DDBJ databases">
        <title>We sequenced the genome of Paenibacillus hemerocallicola KCTC 33185 for further insight into its adaptation and study the phylogeny of Paenibacillus.</title>
        <authorList>
            <person name="Narsing Rao M.P."/>
        </authorList>
    </citation>
    <scope>NUCLEOTIDE SEQUENCE [LARGE SCALE GENOMIC DNA]</scope>
    <source>
        <strain evidence="1 2">KCTC 33185</strain>
    </source>
</reference>